<organism evidence="1">
    <name type="scientific">uncultured Caudovirales phage</name>
    <dbReference type="NCBI Taxonomy" id="2100421"/>
    <lineage>
        <taxon>Viruses</taxon>
        <taxon>Duplodnaviria</taxon>
        <taxon>Heunggongvirae</taxon>
        <taxon>Uroviricota</taxon>
        <taxon>Caudoviricetes</taxon>
        <taxon>Peduoviridae</taxon>
        <taxon>Maltschvirus</taxon>
        <taxon>Maltschvirus maltsch</taxon>
    </lineage>
</organism>
<dbReference type="Pfam" id="PF05119">
    <property type="entry name" value="Terminase_4"/>
    <property type="match status" value="1"/>
</dbReference>
<accession>A0A6J5MUG4</accession>
<sequence>MNKKPIELHLIDGTENNAPFEPAQIPATMRSRVPPAEWMDNPSAWNKKKFIDETAEFLHSVYNIGCDQDKHTLTMLADHIETYIQCNQMIAEQGLISVTNDGKTTGSSPFVSIRQKTVTLIIQMMNELGLTPRSRLAAMKKEEDSPAFKFARGPKG</sequence>
<reference evidence="1" key="1">
    <citation type="submission" date="2020-04" db="EMBL/GenBank/DDBJ databases">
        <authorList>
            <person name="Chiriac C."/>
            <person name="Salcher M."/>
            <person name="Ghai R."/>
            <person name="Kavagutti S V."/>
        </authorList>
    </citation>
    <scope>NUCLEOTIDE SEQUENCE</scope>
</reference>
<dbReference type="EMBL" id="LR796547">
    <property type="protein sequence ID" value="CAB4150835.1"/>
    <property type="molecule type" value="Genomic_DNA"/>
</dbReference>
<gene>
    <name evidence="1" type="ORF">UFOVP577_43</name>
</gene>
<protein>
    <submittedName>
        <fullName evidence="1">COG3747 Phage terminase, small subunit</fullName>
    </submittedName>
</protein>
<evidence type="ECO:0000313" key="1">
    <source>
        <dbReference type="EMBL" id="CAB4150835.1"/>
    </source>
</evidence>
<name>A0A6J5MUG4_9CAUD</name>
<proteinExistence type="predicted"/>
<dbReference type="InterPro" id="IPR006448">
    <property type="entry name" value="Phage_term_ssu_P27"/>
</dbReference>